<evidence type="ECO:0000256" key="1">
    <source>
        <dbReference type="SAM" id="MobiDB-lite"/>
    </source>
</evidence>
<reference evidence="2 3" key="1">
    <citation type="journal article" date="2016" name="Proc. Natl. Acad. Sci. U.S.A.">
        <title>Comparative genomics of biotechnologically important yeasts.</title>
        <authorList>
            <person name="Riley R."/>
            <person name="Haridas S."/>
            <person name="Wolfe K.H."/>
            <person name="Lopes M.R."/>
            <person name="Hittinger C.T."/>
            <person name="Goeker M."/>
            <person name="Salamov A.A."/>
            <person name="Wisecaver J.H."/>
            <person name="Long T.M."/>
            <person name="Calvey C.H."/>
            <person name="Aerts A.L."/>
            <person name="Barry K.W."/>
            <person name="Choi C."/>
            <person name="Clum A."/>
            <person name="Coughlan A.Y."/>
            <person name="Deshpande S."/>
            <person name="Douglass A.P."/>
            <person name="Hanson S.J."/>
            <person name="Klenk H.-P."/>
            <person name="LaButti K.M."/>
            <person name="Lapidus A."/>
            <person name="Lindquist E.A."/>
            <person name="Lipzen A.M."/>
            <person name="Meier-Kolthoff J.P."/>
            <person name="Ohm R.A."/>
            <person name="Otillar R.P."/>
            <person name="Pangilinan J.L."/>
            <person name="Peng Y."/>
            <person name="Rokas A."/>
            <person name="Rosa C.A."/>
            <person name="Scheuner C."/>
            <person name="Sibirny A.A."/>
            <person name="Slot J.C."/>
            <person name="Stielow J.B."/>
            <person name="Sun H."/>
            <person name="Kurtzman C.P."/>
            <person name="Blackwell M."/>
            <person name="Grigoriev I.V."/>
            <person name="Jeffries T.W."/>
        </authorList>
    </citation>
    <scope>NUCLEOTIDE SEQUENCE [LARGE SCALE GENOMIC DNA]</scope>
    <source>
        <strain evidence="2 3">NRRL Y-2026</strain>
    </source>
</reference>
<dbReference type="RefSeq" id="XP_019018731.1">
    <property type="nucleotide sequence ID" value="XM_019159823.1"/>
</dbReference>
<proteinExistence type="predicted"/>
<feature type="region of interest" description="Disordered" evidence="1">
    <location>
        <begin position="1"/>
        <end position="37"/>
    </location>
</feature>
<accession>A0A1E3NPH8</accession>
<organism evidence="2 3">
    <name type="scientific">Pichia membranifaciens NRRL Y-2026</name>
    <dbReference type="NCBI Taxonomy" id="763406"/>
    <lineage>
        <taxon>Eukaryota</taxon>
        <taxon>Fungi</taxon>
        <taxon>Dikarya</taxon>
        <taxon>Ascomycota</taxon>
        <taxon>Saccharomycotina</taxon>
        <taxon>Pichiomycetes</taxon>
        <taxon>Pichiales</taxon>
        <taxon>Pichiaceae</taxon>
        <taxon>Pichia</taxon>
    </lineage>
</organism>
<dbReference type="GeneID" id="30176510"/>
<dbReference type="EMBL" id="KV454002">
    <property type="protein sequence ID" value="ODQ47618.1"/>
    <property type="molecule type" value="Genomic_DNA"/>
</dbReference>
<sequence>MHAGNACSMRDPPLAEDFSVPPMFHDPSGRPAAPLPSRFSPGCIGDPSCCSRRVLSAPVTGCRPRGLTIGGKKGYLVLLPRT</sequence>
<name>A0A1E3NPH8_9ASCO</name>
<evidence type="ECO:0000313" key="2">
    <source>
        <dbReference type="EMBL" id="ODQ47618.1"/>
    </source>
</evidence>
<gene>
    <name evidence="2" type="ORF">PICMEDRAFT_116688</name>
</gene>
<dbReference type="Proteomes" id="UP000094455">
    <property type="component" value="Unassembled WGS sequence"/>
</dbReference>
<evidence type="ECO:0000313" key="3">
    <source>
        <dbReference type="Proteomes" id="UP000094455"/>
    </source>
</evidence>
<dbReference type="AlphaFoldDB" id="A0A1E3NPH8"/>
<keyword evidence="3" id="KW-1185">Reference proteome</keyword>
<protein>
    <submittedName>
        <fullName evidence="2">Uncharacterized protein</fullName>
    </submittedName>
</protein>